<proteinExistence type="predicted"/>
<sequence>MMNIQAKRDIVHKTKILNNAGESKNIAKTCRHFVAIGFQIQKSHFSQSGLIC</sequence>
<evidence type="ECO:0000313" key="2">
    <source>
        <dbReference type="Proteomes" id="UP000251485"/>
    </source>
</evidence>
<organism evidence="1 2">
    <name type="scientific">Proteus mirabilis</name>
    <dbReference type="NCBI Taxonomy" id="584"/>
    <lineage>
        <taxon>Bacteria</taxon>
        <taxon>Pseudomonadati</taxon>
        <taxon>Pseudomonadota</taxon>
        <taxon>Gammaproteobacteria</taxon>
        <taxon>Enterobacterales</taxon>
        <taxon>Morganellaceae</taxon>
        <taxon>Proteus</taxon>
    </lineage>
</organism>
<protein>
    <submittedName>
        <fullName evidence="1">Integrase</fullName>
    </submittedName>
</protein>
<name>A0A2X2BPC7_PROMI</name>
<gene>
    <name evidence="1" type="ORF">NCTC10975_02865</name>
</gene>
<dbReference type="Proteomes" id="UP000251485">
    <property type="component" value="Unassembled WGS sequence"/>
</dbReference>
<evidence type="ECO:0000313" key="1">
    <source>
        <dbReference type="EMBL" id="SPY97757.1"/>
    </source>
</evidence>
<dbReference type="AlphaFoldDB" id="A0A2X2BPC7"/>
<reference evidence="1 2" key="1">
    <citation type="submission" date="2018-06" db="EMBL/GenBank/DDBJ databases">
        <authorList>
            <consortium name="Pathogen Informatics"/>
            <person name="Doyle S."/>
        </authorList>
    </citation>
    <scope>NUCLEOTIDE SEQUENCE [LARGE SCALE GENOMIC DNA]</scope>
    <source>
        <strain evidence="1 2">NCTC10975</strain>
    </source>
</reference>
<accession>A0A2X2BPC7</accession>
<dbReference type="RefSeq" id="WP_286424404.1">
    <property type="nucleotide sequence ID" value="NZ_JAPZYE010000001.1"/>
</dbReference>
<dbReference type="EMBL" id="UAUE01000023">
    <property type="protein sequence ID" value="SPY97757.1"/>
    <property type="molecule type" value="Genomic_DNA"/>
</dbReference>